<evidence type="ECO:0000256" key="12">
    <source>
        <dbReference type="ARBA" id="ARBA00047984"/>
    </source>
</evidence>
<proteinExistence type="inferred from homology"/>
<evidence type="ECO:0000256" key="3">
    <source>
        <dbReference type="ARBA" id="ARBA00022517"/>
    </source>
</evidence>
<dbReference type="InterPro" id="IPR011545">
    <property type="entry name" value="DEAD/DEAH_box_helicase_dom"/>
</dbReference>
<evidence type="ECO:0000313" key="23">
    <source>
        <dbReference type="Proteomes" id="UP001474421"/>
    </source>
</evidence>
<keyword evidence="7 22" id="KW-0347">Helicase</keyword>
<dbReference type="GO" id="GO:0003724">
    <property type="term" value="F:RNA helicase activity"/>
    <property type="evidence" value="ECO:0007669"/>
    <property type="project" value="UniProtKB-EC"/>
</dbReference>
<feature type="compositionally biased region" description="Pro residues" evidence="18">
    <location>
        <begin position="85"/>
        <end position="96"/>
    </location>
</feature>
<gene>
    <name evidence="22" type="ORF">NXF25_014644</name>
</gene>
<feature type="domain" description="DEAD-box RNA helicase Q" evidence="21">
    <location>
        <begin position="158"/>
        <end position="186"/>
    </location>
</feature>
<dbReference type="InterPro" id="IPR001650">
    <property type="entry name" value="Helicase_C-like"/>
</dbReference>
<dbReference type="SMART" id="SM00487">
    <property type="entry name" value="DEXDc"/>
    <property type="match status" value="1"/>
</dbReference>
<dbReference type="GO" id="GO:0003723">
    <property type="term" value="F:RNA binding"/>
    <property type="evidence" value="ECO:0007669"/>
    <property type="project" value="UniProtKB-KW"/>
</dbReference>
<feature type="region of interest" description="Disordered" evidence="18">
    <location>
        <begin position="473"/>
        <end position="493"/>
    </location>
</feature>
<feature type="region of interest" description="Disordered" evidence="18">
    <location>
        <begin position="653"/>
        <end position="699"/>
    </location>
</feature>
<evidence type="ECO:0000256" key="4">
    <source>
        <dbReference type="ARBA" id="ARBA00022552"/>
    </source>
</evidence>
<keyword evidence="10" id="KW-0539">Nucleus</keyword>
<keyword evidence="23" id="KW-1185">Reference proteome</keyword>
<comment type="subunit">
    <text evidence="14">May form homooligomeric complexes. Interacts with IRF3. Interacts with OCT4 and POU5F1.</text>
</comment>
<feature type="compositionally biased region" description="Basic residues" evidence="18">
    <location>
        <begin position="686"/>
        <end position="699"/>
    </location>
</feature>
<keyword evidence="5" id="KW-0547">Nucleotide-binding</keyword>
<dbReference type="GO" id="GO:0006364">
    <property type="term" value="P:rRNA processing"/>
    <property type="evidence" value="ECO:0007669"/>
    <property type="project" value="UniProtKB-KW"/>
</dbReference>
<keyword evidence="8" id="KW-0067">ATP-binding</keyword>
<feature type="domain" description="Helicase ATP-binding" evidence="19">
    <location>
        <begin position="189"/>
        <end position="369"/>
    </location>
</feature>
<comment type="subcellular location">
    <subcellularLocation>
        <location evidence="1">Nucleus</location>
        <location evidence="1">Nucleolus</location>
    </subcellularLocation>
</comment>
<evidence type="ECO:0000256" key="9">
    <source>
        <dbReference type="ARBA" id="ARBA00022884"/>
    </source>
</evidence>
<evidence type="ECO:0000256" key="11">
    <source>
        <dbReference type="ARBA" id="ARBA00038041"/>
    </source>
</evidence>
<dbReference type="GO" id="GO:0005524">
    <property type="term" value="F:ATP binding"/>
    <property type="evidence" value="ECO:0007669"/>
    <property type="project" value="UniProtKB-KW"/>
</dbReference>
<dbReference type="Gene3D" id="3.40.50.300">
    <property type="entry name" value="P-loop containing nucleotide triphosphate hydrolases"/>
    <property type="match status" value="2"/>
</dbReference>
<evidence type="ECO:0000313" key="22">
    <source>
        <dbReference type="EMBL" id="KAK9395298.1"/>
    </source>
</evidence>
<comment type="catalytic activity">
    <reaction evidence="12">
        <text>ATP + H2O = ADP + phosphate + H(+)</text>
        <dbReference type="Rhea" id="RHEA:13065"/>
        <dbReference type="ChEBI" id="CHEBI:15377"/>
        <dbReference type="ChEBI" id="CHEBI:15378"/>
        <dbReference type="ChEBI" id="CHEBI:30616"/>
        <dbReference type="ChEBI" id="CHEBI:43474"/>
        <dbReference type="ChEBI" id="CHEBI:456216"/>
        <dbReference type="EC" id="3.6.4.13"/>
    </reaction>
</comment>
<evidence type="ECO:0000259" key="19">
    <source>
        <dbReference type="PROSITE" id="PS51192"/>
    </source>
</evidence>
<comment type="caution">
    <text evidence="22">The sequence shown here is derived from an EMBL/GenBank/DDBJ whole genome shotgun (WGS) entry which is preliminary data.</text>
</comment>
<evidence type="ECO:0000256" key="2">
    <source>
        <dbReference type="ARBA" id="ARBA00012552"/>
    </source>
</evidence>
<dbReference type="CDD" id="cd18787">
    <property type="entry name" value="SF2_C_DEAD"/>
    <property type="match status" value="1"/>
</dbReference>
<evidence type="ECO:0000256" key="5">
    <source>
        <dbReference type="ARBA" id="ARBA00022741"/>
    </source>
</evidence>
<dbReference type="FunFam" id="3.40.50.300:FF:000939">
    <property type="entry name" value="Probable ATP-dependent RNA helicase DDX56"/>
    <property type="match status" value="1"/>
</dbReference>
<evidence type="ECO:0000256" key="1">
    <source>
        <dbReference type="ARBA" id="ARBA00004604"/>
    </source>
</evidence>
<comment type="similarity">
    <text evidence="11">Belongs to the DEAD box helicase family. DDX56/DBP9 subfamily.</text>
</comment>
<evidence type="ECO:0000256" key="17">
    <source>
        <dbReference type="PROSITE-ProRule" id="PRU00552"/>
    </source>
</evidence>
<keyword evidence="3" id="KW-0690">Ribosome biogenesis</keyword>
<sequence length="699" mass="76700">MSAGGGGFQRPQPSLYPLLRGARAEGKLLPAASAPAMGRTCPSPQRAPGFAKLSRPALEKGGGNKAARNAASTSRRLREQLPFCPEGPPDPRPLPSPGRGRGGGAFGASGEAAVSLSAVRGCCDSTRPLCLGGSLVAPDAAASGAHGGSESMAAAGERSFAQMGLDARILQAVAELGWAAPTPIQEKAVPLALEGKDLLARARTGSGKTGAYALPLLQRLLAAKASALVAEQAVRGLVLVPTRELARQALRMLRRLAAYCARDVRAVDLAGPEDPAVQRPLLMEKPDVVIGTPSRVLAHLQMQNLRLQNSLEILVIDEADLLFSFGFEEDLKNLLCHLPKIYQTFIMSATFNEDVQTLKELVLHNAVTLRLQESPLPDSSQLSQFQIQCETEEDKFLLLYALLKLSLVRGKVLLFVRRIDRCYRLKLFLEQFGIAACVLNSELPVQSRCHIISQFNRGIYSYIIATDEQDLAEPEGTSRKRKKGTKGEKGKDQEYGVSRGIDFHNVSAVFNFDFPPSFESYIHRAGRTARVHNPGTVLTFVLPSERLLLAKIEEVLTAESASKYTLTPYQFQMGEIEGLRYRCQDAMRSVTKQAIKEAQLREIKEELLNSEKLKTYFEDNPRDLNLLRHDKPLHPAIVKPHLRNVPEYLVPRGLRPAVPPLAGKRKRRKCPASTSQSQRNPLHSFKNTKKKLRTSTKLK</sequence>
<keyword evidence="4" id="KW-0698">rRNA processing</keyword>
<dbReference type="SMART" id="SM00490">
    <property type="entry name" value="HELICc"/>
    <property type="match status" value="1"/>
</dbReference>
<dbReference type="EC" id="3.6.4.13" evidence="2"/>
<evidence type="ECO:0000256" key="8">
    <source>
        <dbReference type="ARBA" id="ARBA00022840"/>
    </source>
</evidence>
<protein>
    <recommendedName>
        <fullName evidence="15">Probable ATP-dependent RNA helicase DDX56</fullName>
        <ecNumber evidence="2">3.6.4.13</ecNumber>
    </recommendedName>
    <alternativeName>
        <fullName evidence="16">DEAD box protein 56</fullName>
    </alternativeName>
</protein>
<dbReference type="GO" id="GO:0016787">
    <property type="term" value="F:hydrolase activity"/>
    <property type="evidence" value="ECO:0007669"/>
    <property type="project" value="UniProtKB-KW"/>
</dbReference>
<dbReference type="PROSITE" id="PS51195">
    <property type="entry name" value="Q_MOTIF"/>
    <property type="match status" value="1"/>
</dbReference>
<evidence type="ECO:0000256" key="18">
    <source>
        <dbReference type="SAM" id="MobiDB-lite"/>
    </source>
</evidence>
<evidence type="ECO:0000256" key="16">
    <source>
        <dbReference type="ARBA" id="ARBA00075547"/>
    </source>
</evidence>
<evidence type="ECO:0000256" key="15">
    <source>
        <dbReference type="ARBA" id="ARBA00072895"/>
    </source>
</evidence>
<dbReference type="EMBL" id="JAOTOJ010000010">
    <property type="protein sequence ID" value="KAK9395298.1"/>
    <property type="molecule type" value="Genomic_DNA"/>
</dbReference>
<evidence type="ECO:0000256" key="7">
    <source>
        <dbReference type="ARBA" id="ARBA00022806"/>
    </source>
</evidence>
<dbReference type="GO" id="GO:0005829">
    <property type="term" value="C:cytosol"/>
    <property type="evidence" value="ECO:0007669"/>
    <property type="project" value="TreeGrafter"/>
</dbReference>
<evidence type="ECO:0000256" key="6">
    <source>
        <dbReference type="ARBA" id="ARBA00022801"/>
    </source>
</evidence>
<keyword evidence="9" id="KW-0694">RNA-binding</keyword>
<dbReference type="InterPro" id="IPR027417">
    <property type="entry name" value="P-loop_NTPase"/>
</dbReference>
<evidence type="ECO:0000259" key="20">
    <source>
        <dbReference type="PROSITE" id="PS51194"/>
    </source>
</evidence>
<dbReference type="CDD" id="cd17961">
    <property type="entry name" value="DEADc_DDX56"/>
    <property type="match status" value="1"/>
</dbReference>
<evidence type="ECO:0000256" key="14">
    <source>
        <dbReference type="ARBA" id="ARBA00066108"/>
    </source>
</evidence>
<accession>A0AAW1B0I2</accession>
<dbReference type="Proteomes" id="UP001474421">
    <property type="component" value="Unassembled WGS sequence"/>
</dbReference>
<feature type="domain" description="Helicase C-terminal" evidence="20">
    <location>
        <begin position="381"/>
        <end position="577"/>
    </location>
</feature>
<dbReference type="Pfam" id="PF00270">
    <property type="entry name" value="DEAD"/>
    <property type="match status" value="1"/>
</dbReference>
<evidence type="ECO:0000256" key="13">
    <source>
        <dbReference type="ARBA" id="ARBA00058156"/>
    </source>
</evidence>
<keyword evidence="6" id="KW-0378">Hydrolase</keyword>
<organism evidence="22 23">
    <name type="scientific">Crotalus adamanteus</name>
    <name type="common">Eastern diamondback rattlesnake</name>
    <dbReference type="NCBI Taxonomy" id="8729"/>
    <lineage>
        <taxon>Eukaryota</taxon>
        <taxon>Metazoa</taxon>
        <taxon>Chordata</taxon>
        <taxon>Craniata</taxon>
        <taxon>Vertebrata</taxon>
        <taxon>Euteleostomi</taxon>
        <taxon>Lepidosauria</taxon>
        <taxon>Squamata</taxon>
        <taxon>Bifurcata</taxon>
        <taxon>Unidentata</taxon>
        <taxon>Episquamata</taxon>
        <taxon>Toxicofera</taxon>
        <taxon>Serpentes</taxon>
        <taxon>Colubroidea</taxon>
        <taxon>Viperidae</taxon>
        <taxon>Crotalinae</taxon>
        <taxon>Crotalus</taxon>
    </lineage>
</organism>
<dbReference type="PANTHER" id="PTHR47959">
    <property type="entry name" value="ATP-DEPENDENT RNA HELICASE RHLE-RELATED"/>
    <property type="match status" value="1"/>
</dbReference>
<dbReference type="PROSITE" id="PS51194">
    <property type="entry name" value="HELICASE_CTER"/>
    <property type="match status" value="1"/>
</dbReference>
<dbReference type="Pfam" id="PF00271">
    <property type="entry name" value="Helicase_C"/>
    <property type="match status" value="1"/>
</dbReference>
<reference evidence="22 23" key="1">
    <citation type="journal article" date="2024" name="Proc. Natl. Acad. Sci. U.S.A.">
        <title>The genetic regulatory architecture and epigenomic basis for age-related changes in rattlesnake venom.</title>
        <authorList>
            <person name="Hogan M.P."/>
            <person name="Holding M.L."/>
            <person name="Nystrom G.S."/>
            <person name="Colston T.J."/>
            <person name="Bartlett D.A."/>
            <person name="Mason A.J."/>
            <person name="Ellsworth S.A."/>
            <person name="Rautsaw R.M."/>
            <person name="Lawrence K.C."/>
            <person name="Strickland J.L."/>
            <person name="He B."/>
            <person name="Fraser P."/>
            <person name="Margres M.J."/>
            <person name="Gilbert D.M."/>
            <person name="Gibbs H.L."/>
            <person name="Parkinson C.L."/>
            <person name="Rokyta D.R."/>
        </authorList>
    </citation>
    <scope>NUCLEOTIDE SEQUENCE [LARGE SCALE GENOMIC DNA]</scope>
    <source>
        <strain evidence="22">DRR0105</strain>
    </source>
</reference>
<dbReference type="SUPFAM" id="SSF52540">
    <property type="entry name" value="P-loop containing nucleoside triphosphate hydrolases"/>
    <property type="match status" value="2"/>
</dbReference>
<comment type="function">
    <text evidence="13">Nucleolar RNA helicase that plays a role in various biological processes including innate immunity, ribosome biogenesis or nucleolus organization. Plays an essential role in maintaining nucleolar integrity in planarian stem cells. Maintains embryonic stem cells proliferation by conventional regulation of ribosome assembly and interaction with OCT4 and POU5F1 complex. Regulates antiviral innate immunity by inhibiting the virus-triggered signaling nuclear translocation of IRF3. Mechanistically, acts by disrupting the interaction between IRF3 and importin IPO5. May play a role in later stages of the processing of the pre-ribosomal particles leading to mature 60S ribosomal subunits. Has intrinsic ATPase activity.</text>
</comment>
<dbReference type="InterPro" id="IPR050079">
    <property type="entry name" value="DEAD_box_RNA_helicase"/>
</dbReference>
<dbReference type="AlphaFoldDB" id="A0AAW1B0I2"/>
<dbReference type="PROSITE" id="PS51192">
    <property type="entry name" value="HELICASE_ATP_BIND_1"/>
    <property type="match status" value="1"/>
</dbReference>
<evidence type="ECO:0000259" key="21">
    <source>
        <dbReference type="PROSITE" id="PS51195"/>
    </source>
</evidence>
<dbReference type="GO" id="GO:0005730">
    <property type="term" value="C:nucleolus"/>
    <property type="evidence" value="ECO:0007669"/>
    <property type="project" value="UniProtKB-SubCell"/>
</dbReference>
<dbReference type="FunFam" id="3.40.50.300:FF:001046">
    <property type="entry name" value="Probable ATP-dependent RNA helicase ddx56"/>
    <property type="match status" value="1"/>
</dbReference>
<feature type="compositionally biased region" description="Polar residues" evidence="18">
    <location>
        <begin position="672"/>
        <end position="681"/>
    </location>
</feature>
<feature type="region of interest" description="Disordered" evidence="18">
    <location>
        <begin position="30"/>
        <end position="107"/>
    </location>
</feature>
<name>A0AAW1B0I2_CROAD</name>
<evidence type="ECO:0000256" key="10">
    <source>
        <dbReference type="ARBA" id="ARBA00023242"/>
    </source>
</evidence>
<dbReference type="InterPro" id="IPR014014">
    <property type="entry name" value="RNA_helicase_DEAD_Q_motif"/>
</dbReference>
<dbReference type="PANTHER" id="PTHR47959:SF21">
    <property type="entry name" value="DEAD-BOX HELICASE 56"/>
    <property type="match status" value="1"/>
</dbReference>
<dbReference type="InterPro" id="IPR014001">
    <property type="entry name" value="Helicase_ATP-bd"/>
</dbReference>
<feature type="short sequence motif" description="Q motif" evidence="17">
    <location>
        <begin position="158"/>
        <end position="186"/>
    </location>
</feature>